<evidence type="ECO:0000313" key="2">
    <source>
        <dbReference type="EMBL" id="ROW14190.1"/>
    </source>
</evidence>
<feature type="region of interest" description="Disordered" evidence="1">
    <location>
        <begin position="1"/>
        <end position="101"/>
    </location>
</feature>
<evidence type="ECO:0000313" key="3">
    <source>
        <dbReference type="Proteomes" id="UP000285146"/>
    </source>
</evidence>
<feature type="compositionally biased region" description="Polar residues" evidence="1">
    <location>
        <begin position="22"/>
        <end position="32"/>
    </location>
</feature>
<protein>
    <submittedName>
        <fullName evidence="2">Uncharacterized protein</fullName>
    </submittedName>
</protein>
<dbReference type="EMBL" id="LKEB01000015">
    <property type="protein sequence ID" value="ROW14190.1"/>
    <property type="molecule type" value="Genomic_DNA"/>
</dbReference>
<reference evidence="2 3" key="1">
    <citation type="submission" date="2015-09" db="EMBL/GenBank/DDBJ databases">
        <title>Host preference determinants of Valsa canker pathogens revealed by comparative genomics.</title>
        <authorList>
            <person name="Yin Z."/>
            <person name="Huang L."/>
        </authorList>
    </citation>
    <scope>NUCLEOTIDE SEQUENCE [LARGE SCALE GENOMIC DNA]</scope>
    <source>
        <strain evidence="2 3">SXYLt</strain>
    </source>
</reference>
<name>A0A423XDK9_9PEZI</name>
<organism evidence="2 3">
    <name type="scientific">Cytospora leucostoma</name>
    <dbReference type="NCBI Taxonomy" id="1230097"/>
    <lineage>
        <taxon>Eukaryota</taxon>
        <taxon>Fungi</taxon>
        <taxon>Dikarya</taxon>
        <taxon>Ascomycota</taxon>
        <taxon>Pezizomycotina</taxon>
        <taxon>Sordariomycetes</taxon>
        <taxon>Sordariomycetidae</taxon>
        <taxon>Diaporthales</taxon>
        <taxon>Cytosporaceae</taxon>
        <taxon>Cytospora</taxon>
    </lineage>
</organism>
<dbReference type="OrthoDB" id="5219815at2759"/>
<evidence type="ECO:0000256" key="1">
    <source>
        <dbReference type="SAM" id="MobiDB-lite"/>
    </source>
</evidence>
<sequence length="101" mass="10818">MSRSPKYAVDVHNQKDQRDASVGSSASRSTDMSRPASAISTGSDTDDSSDSMWSTQANQSAVPKTKVNSKGQIVTVFNHQQGSTTNEPTPSYKSAQTYGRT</sequence>
<comment type="caution">
    <text evidence="2">The sequence shown here is derived from an EMBL/GenBank/DDBJ whole genome shotgun (WGS) entry which is preliminary data.</text>
</comment>
<dbReference type="AlphaFoldDB" id="A0A423XDK9"/>
<gene>
    <name evidence="2" type="ORF">VPNG_04339</name>
</gene>
<accession>A0A423XDK9</accession>
<dbReference type="Proteomes" id="UP000285146">
    <property type="component" value="Unassembled WGS sequence"/>
</dbReference>
<proteinExistence type="predicted"/>
<keyword evidence="3" id="KW-1185">Reference proteome</keyword>
<dbReference type="InParanoid" id="A0A423XDK9"/>
<feature type="compositionally biased region" description="Polar residues" evidence="1">
    <location>
        <begin position="56"/>
        <end position="101"/>
    </location>
</feature>